<dbReference type="Proteomes" id="UP000638648">
    <property type="component" value="Unassembled WGS sequence"/>
</dbReference>
<proteinExistence type="predicted"/>
<organism evidence="1 2">
    <name type="scientific">Actinopolymorpha pittospori</name>
    <dbReference type="NCBI Taxonomy" id="648752"/>
    <lineage>
        <taxon>Bacteria</taxon>
        <taxon>Bacillati</taxon>
        <taxon>Actinomycetota</taxon>
        <taxon>Actinomycetes</taxon>
        <taxon>Propionibacteriales</taxon>
        <taxon>Actinopolymorphaceae</taxon>
        <taxon>Actinopolymorpha</taxon>
    </lineage>
</organism>
<reference evidence="1" key="1">
    <citation type="submission" date="2020-10" db="EMBL/GenBank/DDBJ databases">
        <title>Sequencing the genomes of 1000 actinobacteria strains.</title>
        <authorList>
            <person name="Klenk H.-P."/>
        </authorList>
    </citation>
    <scope>NUCLEOTIDE SEQUENCE</scope>
    <source>
        <strain evidence="1">DSM 45354</strain>
    </source>
</reference>
<name>A0A927RGM2_9ACTN</name>
<gene>
    <name evidence="1" type="ORF">HEB94_001199</name>
</gene>
<dbReference type="AlphaFoldDB" id="A0A927RGM2"/>
<evidence type="ECO:0000313" key="2">
    <source>
        <dbReference type="Proteomes" id="UP000638648"/>
    </source>
</evidence>
<dbReference type="RefSeq" id="WP_192748910.1">
    <property type="nucleotide sequence ID" value="NZ_BAABJL010000096.1"/>
</dbReference>
<evidence type="ECO:0000313" key="1">
    <source>
        <dbReference type="EMBL" id="MBE1604351.1"/>
    </source>
</evidence>
<keyword evidence="2" id="KW-1185">Reference proteome</keyword>
<accession>A0A927RGM2</accession>
<protein>
    <submittedName>
        <fullName evidence="1">Uncharacterized protein</fullName>
    </submittedName>
</protein>
<comment type="caution">
    <text evidence="1">The sequence shown here is derived from an EMBL/GenBank/DDBJ whole genome shotgun (WGS) entry which is preliminary data.</text>
</comment>
<dbReference type="EMBL" id="JADBEM010000001">
    <property type="protein sequence ID" value="MBE1604351.1"/>
    <property type="molecule type" value="Genomic_DNA"/>
</dbReference>
<sequence length="116" mass="12653">MPAAGDHPTNLGPQTSLGFRFTVTRKVTDSTKGPVVHSYGVKALPAVKPQRVLQLLLSCFDFETWQSGQLDGHDGWVRDRLAALQAIEDAGDLIKLQDFGLEAPSGRLVRIEKVSL</sequence>